<dbReference type="Pfam" id="PF01042">
    <property type="entry name" value="Ribonuc_L-PSP"/>
    <property type="match status" value="1"/>
</dbReference>
<dbReference type="GO" id="GO:0019239">
    <property type="term" value="F:deaminase activity"/>
    <property type="evidence" value="ECO:0007669"/>
    <property type="project" value="TreeGrafter"/>
</dbReference>
<dbReference type="PANTHER" id="PTHR11803">
    <property type="entry name" value="2-IMINOBUTANOATE/2-IMINOPROPANOATE DEAMINASE RIDA"/>
    <property type="match status" value="1"/>
</dbReference>
<dbReference type="Gene3D" id="3.30.1330.40">
    <property type="entry name" value="RutC-like"/>
    <property type="match status" value="1"/>
</dbReference>
<dbReference type="SUPFAM" id="SSF55298">
    <property type="entry name" value="YjgF-like"/>
    <property type="match status" value="1"/>
</dbReference>
<dbReference type="PANTHER" id="PTHR11803:SF59">
    <property type="entry name" value="ENDORIBONUCLEASE"/>
    <property type="match status" value="1"/>
</dbReference>
<keyword evidence="2" id="KW-1185">Reference proteome</keyword>
<dbReference type="InterPro" id="IPR006175">
    <property type="entry name" value="YjgF/YER057c/UK114"/>
</dbReference>
<name>A0A4Q7NBM6_9BURK</name>
<dbReference type="InterPro" id="IPR035959">
    <property type="entry name" value="RutC-like_sf"/>
</dbReference>
<evidence type="ECO:0000313" key="2">
    <source>
        <dbReference type="Proteomes" id="UP000292445"/>
    </source>
</evidence>
<comment type="caution">
    <text evidence="1">The sequence shown here is derived from an EMBL/GenBank/DDBJ whole genome shotgun (WGS) entry which is preliminary data.</text>
</comment>
<evidence type="ECO:0000313" key="1">
    <source>
        <dbReference type="EMBL" id="RZS80401.1"/>
    </source>
</evidence>
<dbReference type="RefSeq" id="WP_130358166.1">
    <property type="nucleotide sequence ID" value="NZ_SGXC01000002.1"/>
</dbReference>
<dbReference type="EMBL" id="SGXC01000002">
    <property type="protein sequence ID" value="RZS80401.1"/>
    <property type="molecule type" value="Genomic_DNA"/>
</dbReference>
<dbReference type="OrthoDB" id="9803101at2"/>
<dbReference type="GO" id="GO:0005829">
    <property type="term" value="C:cytosol"/>
    <property type="evidence" value="ECO:0007669"/>
    <property type="project" value="TreeGrafter"/>
</dbReference>
<protein>
    <submittedName>
        <fullName evidence="1">Enamine deaminase RidA (YjgF/YER057c/UK114 family)</fullName>
    </submittedName>
</protein>
<dbReference type="AlphaFoldDB" id="A0A4Q7NBM6"/>
<organism evidence="1 2">
    <name type="scientific">Pigmentiphaga kullae</name>
    <dbReference type="NCBI Taxonomy" id="151784"/>
    <lineage>
        <taxon>Bacteria</taxon>
        <taxon>Pseudomonadati</taxon>
        <taxon>Pseudomonadota</taxon>
        <taxon>Betaproteobacteria</taxon>
        <taxon>Burkholderiales</taxon>
        <taxon>Alcaligenaceae</taxon>
        <taxon>Pigmentiphaga</taxon>
    </lineage>
</organism>
<dbReference type="CDD" id="cd06151">
    <property type="entry name" value="YjgF_YER057c_UK114_like_3"/>
    <property type="match status" value="1"/>
</dbReference>
<gene>
    <name evidence="1" type="ORF">EV675_3001</name>
</gene>
<dbReference type="Proteomes" id="UP000292445">
    <property type="component" value="Unassembled WGS sequence"/>
</dbReference>
<sequence>MPHADFIHIPVPQGKSPISRAVGVPPGATTYYLSGQMPTVVDPAAPADSRQAYGDTRTQTRSTLERLDGILRGLDMSMRNVVHIRACLVADPDKGNRMDFEGFNAGYADFFAGQPDGHPARMVYQVAGLVNPGWLLEIEAMVAR</sequence>
<proteinExistence type="predicted"/>
<reference evidence="1 2" key="1">
    <citation type="submission" date="2019-02" db="EMBL/GenBank/DDBJ databases">
        <title>Genomic Encyclopedia of Type Strains, Phase IV (KMG-IV): sequencing the most valuable type-strain genomes for metagenomic binning, comparative biology and taxonomic classification.</title>
        <authorList>
            <person name="Goeker M."/>
        </authorList>
    </citation>
    <scope>NUCLEOTIDE SEQUENCE [LARGE SCALE GENOMIC DNA]</scope>
    <source>
        <strain evidence="1 2">K24</strain>
    </source>
</reference>
<accession>A0A4Q7NBM6</accession>